<evidence type="ECO:0000256" key="2">
    <source>
        <dbReference type="ARBA" id="ARBA00008929"/>
    </source>
</evidence>
<evidence type="ECO:0000313" key="9">
    <source>
        <dbReference type="EMBL" id="HGU58753.1"/>
    </source>
</evidence>
<dbReference type="Pfam" id="PF03916">
    <property type="entry name" value="NrfD"/>
    <property type="match status" value="1"/>
</dbReference>
<feature type="transmembrane region" description="Helical" evidence="7">
    <location>
        <begin position="363"/>
        <end position="387"/>
    </location>
</feature>
<feature type="transmembrane region" description="Helical" evidence="7">
    <location>
        <begin position="130"/>
        <end position="150"/>
    </location>
</feature>
<dbReference type="InterPro" id="IPR052049">
    <property type="entry name" value="Electron_transfer_protein"/>
</dbReference>
<keyword evidence="6 7" id="KW-0472">Membrane</keyword>
<feature type="transmembrane region" description="Helical" evidence="7">
    <location>
        <begin position="12"/>
        <end position="34"/>
    </location>
</feature>
<feature type="transmembrane region" description="Helical" evidence="7">
    <location>
        <begin position="54"/>
        <end position="78"/>
    </location>
</feature>
<feature type="transmembrane region" description="Helical" evidence="7">
    <location>
        <begin position="237"/>
        <end position="258"/>
    </location>
</feature>
<keyword evidence="3" id="KW-1003">Cell membrane</keyword>
<evidence type="ECO:0000256" key="4">
    <source>
        <dbReference type="ARBA" id="ARBA00022692"/>
    </source>
</evidence>
<reference evidence="9" key="1">
    <citation type="journal article" date="2020" name="mSystems">
        <title>Genome- and Community-Level Interaction Insights into Carbon Utilization and Element Cycling Functions of Hydrothermarchaeota in Hydrothermal Sediment.</title>
        <authorList>
            <person name="Zhou Z."/>
            <person name="Liu Y."/>
            <person name="Xu W."/>
            <person name="Pan J."/>
            <person name="Luo Z.H."/>
            <person name="Li M."/>
        </authorList>
    </citation>
    <scope>NUCLEOTIDE SEQUENCE [LARGE SCALE GENOMIC DNA]</scope>
    <source>
        <strain evidence="9">SpSt-62</strain>
        <strain evidence="8">SpSt-97</strain>
    </source>
</reference>
<keyword evidence="5 7" id="KW-1133">Transmembrane helix</keyword>
<evidence type="ECO:0000256" key="1">
    <source>
        <dbReference type="ARBA" id="ARBA00004651"/>
    </source>
</evidence>
<protein>
    <recommendedName>
        <fullName evidence="10">Polysulfide reductase</fullName>
    </recommendedName>
</protein>
<dbReference type="EMBL" id="DTAK01000006">
    <property type="protein sequence ID" value="HGU58753.1"/>
    <property type="molecule type" value="Genomic_DNA"/>
</dbReference>
<evidence type="ECO:0000256" key="3">
    <source>
        <dbReference type="ARBA" id="ARBA00022475"/>
    </source>
</evidence>
<evidence type="ECO:0008006" key="10">
    <source>
        <dbReference type="Google" id="ProtNLM"/>
    </source>
</evidence>
<feature type="transmembrane region" description="Helical" evidence="7">
    <location>
        <begin position="90"/>
        <end position="110"/>
    </location>
</feature>
<dbReference type="GO" id="GO:0005886">
    <property type="term" value="C:plasma membrane"/>
    <property type="evidence" value="ECO:0007669"/>
    <property type="project" value="UniProtKB-SubCell"/>
</dbReference>
<dbReference type="PANTHER" id="PTHR34856">
    <property type="entry name" value="PROTEIN NRFD"/>
    <property type="match status" value="1"/>
</dbReference>
<dbReference type="EMBL" id="DTPI01000033">
    <property type="protein sequence ID" value="HGE66995.1"/>
    <property type="molecule type" value="Genomic_DNA"/>
</dbReference>
<dbReference type="InterPro" id="IPR005614">
    <property type="entry name" value="NrfD-like"/>
</dbReference>
<feature type="transmembrane region" description="Helical" evidence="7">
    <location>
        <begin position="270"/>
        <end position="294"/>
    </location>
</feature>
<dbReference type="PANTHER" id="PTHR34856:SF2">
    <property type="entry name" value="PROTEIN NRFD"/>
    <property type="match status" value="1"/>
</dbReference>
<organism evidence="9">
    <name type="scientific">Geoglobus ahangari</name>
    <dbReference type="NCBI Taxonomy" id="113653"/>
    <lineage>
        <taxon>Archaea</taxon>
        <taxon>Methanobacteriati</taxon>
        <taxon>Methanobacteriota</taxon>
        <taxon>Archaeoglobi</taxon>
        <taxon>Archaeoglobales</taxon>
        <taxon>Archaeoglobaceae</taxon>
        <taxon>Geoglobus</taxon>
    </lineage>
</organism>
<comment type="caution">
    <text evidence="9">The sequence shown here is derived from an EMBL/GenBank/DDBJ whole genome shotgun (WGS) entry which is preliminary data.</text>
</comment>
<evidence type="ECO:0000256" key="7">
    <source>
        <dbReference type="SAM" id="Phobius"/>
    </source>
</evidence>
<keyword evidence="4 7" id="KW-0812">Transmembrane</keyword>
<evidence type="ECO:0000256" key="5">
    <source>
        <dbReference type="ARBA" id="ARBA00022989"/>
    </source>
</evidence>
<evidence type="ECO:0000313" key="8">
    <source>
        <dbReference type="EMBL" id="HGE66995.1"/>
    </source>
</evidence>
<feature type="transmembrane region" description="Helical" evidence="7">
    <location>
        <begin position="162"/>
        <end position="185"/>
    </location>
</feature>
<feature type="transmembrane region" description="Helical" evidence="7">
    <location>
        <begin position="306"/>
        <end position="327"/>
    </location>
</feature>
<evidence type="ECO:0000256" key="6">
    <source>
        <dbReference type="ARBA" id="ARBA00023136"/>
    </source>
</evidence>
<dbReference type="AlphaFoldDB" id="A0A7C4S4R0"/>
<accession>A0A7C4S4R0</accession>
<name>A0A7C4S4R0_9EURY</name>
<feature type="transmembrane region" description="Helical" evidence="7">
    <location>
        <begin position="197"/>
        <end position="217"/>
    </location>
</feature>
<gene>
    <name evidence="9" type="ORF">ENT89_00770</name>
    <name evidence="8" type="ORF">ENX77_07790</name>
</gene>
<dbReference type="Gene3D" id="1.20.1630.10">
    <property type="entry name" value="Formate dehydrogenase/DMSO reductase domain"/>
    <property type="match status" value="1"/>
</dbReference>
<comment type="similarity">
    <text evidence="2">Belongs to the NrfD family.</text>
</comment>
<comment type="subcellular location">
    <subcellularLocation>
        <location evidence="1">Cell membrane</location>
        <topology evidence="1">Multi-pass membrane protein</topology>
    </subcellularLocation>
</comment>
<sequence>MEVEFKKIDGTSPAYWGFVILMALITAAGVWAWIDCYLHGHYLTDLNNQVPWGLVIAGVLLAIGLSAGAALVFTSLELVGMEEFKAFSRFGPLFAAFWIGAALVYIFMDIGRIDQMLPNVLLNFNPTSVFGWNAFLYTSYLLIVLLELLVRFEEMERLSKILGVLAVAWAVAVHTGTGLIVGMIFSRSLYHSPLHGPIFVASAISSGIGLAIVTLYLTFKFTNRELSVNIVRTLAKIMGVTAAVIGYMLLCELFALMYEPGNWKAGTFAYLSSSWALVFWGGIFIVGIVIPLLIIWNPSEKVRNSLAWLSVAGVLNTVGIFCERMFVTVPGLVFPREYLSGYEVIYPDYLAEPLSYFPSMHEWLVFFGIIAAIYLLYALSIKFFAILPERVG</sequence>
<proteinExistence type="inferred from homology"/>